<evidence type="ECO:0000256" key="1">
    <source>
        <dbReference type="SAM" id="MobiDB-lite"/>
    </source>
</evidence>
<dbReference type="AlphaFoldDB" id="A0A1P8WRL3"/>
<accession>A0A1P8WRL3</accession>
<name>A0A1P8WRL3_9PLAN</name>
<keyword evidence="2" id="KW-1133">Transmembrane helix</keyword>
<proteinExistence type="predicted"/>
<dbReference type="OrthoDB" id="9806211at2"/>
<evidence type="ECO:0000313" key="4">
    <source>
        <dbReference type="Proteomes" id="UP000187735"/>
    </source>
</evidence>
<keyword evidence="4" id="KW-1185">Reference proteome</keyword>
<dbReference type="STRING" id="1891926.Fuma_06372"/>
<sequence length="271" mass="29263">MEAVIALLALTLMEIVLGIDNIIFITILTDRLPEDQQPLARRLGLGLAMLSRIALLSVISYVIRLKSGLITLTALGIPSGWLQALAGEDWTVVNEISGRDIILLLGGLFLIRHSVKEIHEQLEGDPEHDAQLAAGRTFASVLINITVMDIIFSLDSVITAVGMTENLTVMITAVVLSVIVMMAFAGRISRFVKKHPTLKMLALSFLILIGVMLVAEAAGTHVNKGYIYFAMAFSLMVEALNIRLRSKSDSGPPNTEQAASISSDIPSAENS</sequence>
<dbReference type="PANTHER" id="PTHR30060">
    <property type="entry name" value="INNER MEMBRANE PROTEIN"/>
    <property type="match status" value="1"/>
</dbReference>
<dbReference type="PANTHER" id="PTHR30060:SF0">
    <property type="entry name" value="COILED-COIL PROTEIN (DUF2040)-RELATED"/>
    <property type="match status" value="1"/>
</dbReference>
<dbReference type="GO" id="GO:0005886">
    <property type="term" value="C:plasma membrane"/>
    <property type="evidence" value="ECO:0007669"/>
    <property type="project" value="TreeGrafter"/>
</dbReference>
<keyword evidence="2" id="KW-0472">Membrane</keyword>
<dbReference type="RefSeq" id="WP_077027677.1">
    <property type="nucleotide sequence ID" value="NZ_CP017641.1"/>
</dbReference>
<dbReference type="Proteomes" id="UP000187735">
    <property type="component" value="Chromosome"/>
</dbReference>
<feature type="transmembrane region" description="Helical" evidence="2">
    <location>
        <begin position="42"/>
        <end position="63"/>
    </location>
</feature>
<organism evidence="3 4">
    <name type="scientific">Fuerstiella marisgermanici</name>
    <dbReference type="NCBI Taxonomy" id="1891926"/>
    <lineage>
        <taxon>Bacteria</taxon>
        <taxon>Pseudomonadati</taxon>
        <taxon>Planctomycetota</taxon>
        <taxon>Planctomycetia</taxon>
        <taxon>Planctomycetales</taxon>
        <taxon>Planctomycetaceae</taxon>
        <taxon>Fuerstiella</taxon>
    </lineage>
</organism>
<gene>
    <name evidence="3" type="ORF">Fuma_06372</name>
</gene>
<dbReference type="InterPro" id="IPR005496">
    <property type="entry name" value="Integral_membrane_TerC"/>
</dbReference>
<dbReference type="EMBL" id="CP017641">
    <property type="protein sequence ID" value="APZ96699.1"/>
    <property type="molecule type" value="Genomic_DNA"/>
</dbReference>
<feature type="region of interest" description="Disordered" evidence="1">
    <location>
        <begin position="247"/>
        <end position="271"/>
    </location>
</feature>
<feature type="compositionally biased region" description="Polar residues" evidence="1">
    <location>
        <begin position="249"/>
        <end position="271"/>
    </location>
</feature>
<feature type="transmembrane region" description="Helical" evidence="2">
    <location>
        <begin position="141"/>
        <end position="161"/>
    </location>
</feature>
<feature type="transmembrane region" description="Helical" evidence="2">
    <location>
        <begin position="200"/>
        <end position="219"/>
    </location>
</feature>
<protein>
    <submittedName>
        <fullName evidence="3">Integral membrane protein, YkoY family</fullName>
    </submittedName>
</protein>
<reference evidence="3 4" key="1">
    <citation type="journal article" date="2016" name="Front. Microbiol.">
        <title>Fuerstia marisgermanicae gen. nov., sp. nov., an Unusual Member of the Phylum Planctomycetes from the German Wadden Sea.</title>
        <authorList>
            <person name="Kohn T."/>
            <person name="Heuer A."/>
            <person name="Jogler M."/>
            <person name="Vollmers J."/>
            <person name="Boedeker C."/>
            <person name="Bunk B."/>
            <person name="Rast P."/>
            <person name="Borchert D."/>
            <person name="Glockner I."/>
            <person name="Freese H.M."/>
            <person name="Klenk H.P."/>
            <person name="Overmann J."/>
            <person name="Kaster A.K."/>
            <person name="Rohde M."/>
            <person name="Wiegand S."/>
            <person name="Jogler C."/>
        </authorList>
    </citation>
    <scope>NUCLEOTIDE SEQUENCE [LARGE SCALE GENOMIC DNA]</scope>
    <source>
        <strain evidence="3 4">NH11</strain>
    </source>
</reference>
<evidence type="ECO:0000256" key="2">
    <source>
        <dbReference type="SAM" id="Phobius"/>
    </source>
</evidence>
<evidence type="ECO:0000313" key="3">
    <source>
        <dbReference type="EMBL" id="APZ96699.1"/>
    </source>
</evidence>
<dbReference type="Pfam" id="PF03741">
    <property type="entry name" value="TerC"/>
    <property type="match status" value="1"/>
</dbReference>
<keyword evidence="2" id="KW-0812">Transmembrane</keyword>
<feature type="transmembrane region" description="Helical" evidence="2">
    <location>
        <begin position="225"/>
        <end position="244"/>
    </location>
</feature>
<feature type="transmembrane region" description="Helical" evidence="2">
    <location>
        <begin position="167"/>
        <end position="188"/>
    </location>
</feature>
<dbReference type="KEGG" id="fmr:Fuma_06372"/>